<keyword evidence="3" id="KW-0479">Metal-binding</keyword>
<dbReference type="InterPro" id="IPR013088">
    <property type="entry name" value="Znf_NHR/GATA"/>
</dbReference>
<dbReference type="InterPro" id="IPR000536">
    <property type="entry name" value="Nucl_hrmn_rcpt_lig-bd"/>
</dbReference>
<dbReference type="InterPro" id="IPR050274">
    <property type="entry name" value="Nuclear_hormone_rcpt_NR2"/>
</dbReference>
<dbReference type="Pfam" id="PF00105">
    <property type="entry name" value="zf-C4"/>
    <property type="match status" value="1"/>
</dbReference>
<evidence type="ECO:0000256" key="7">
    <source>
        <dbReference type="ARBA" id="ARBA00023125"/>
    </source>
</evidence>
<evidence type="ECO:0000256" key="5">
    <source>
        <dbReference type="ARBA" id="ARBA00022833"/>
    </source>
</evidence>
<keyword evidence="5" id="KW-0862">Zinc</keyword>
<keyword evidence="6" id="KW-0805">Transcription regulation</keyword>
<gene>
    <name evidence="13" type="ORF">MENT_LOCUS7547</name>
</gene>
<dbReference type="GO" id="GO:0000978">
    <property type="term" value="F:RNA polymerase II cis-regulatory region sequence-specific DNA binding"/>
    <property type="evidence" value="ECO:0007669"/>
    <property type="project" value="InterPro"/>
</dbReference>
<dbReference type="GO" id="GO:0003700">
    <property type="term" value="F:DNA-binding transcription factor activity"/>
    <property type="evidence" value="ECO:0007669"/>
    <property type="project" value="InterPro"/>
</dbReference>
<feature type="domain" description="Nuclear receptor" evidence="11">
    <location>
        <begin position="18"/>
        <end position="91"/>
    </location>
</feature>
<dbReference type="PROSITE" id="PS51843">
    <property type="entry name" value="NR_LBD"/>
    <property type="match status" value="1"/>
</dbReference>
<keyword evidence="4" id="KW-0863">Zinc-finger</keyword>
<evidence type="ECO:0000256" key="1">
    <source>
        <dbReference type="ARBA" id="ARBA00004123"/>
    </source>
</evidence>
<reference evidence="13 14" key="1">
    <citation type="submission" date="2020-08" db="EMBL/GenBank/DDBJ databases">
        <authorList>
            <person name="Koutsovoulos G."/>
            <person name="Danchin GJ E."/>
        </authorList>
    </citation>
    <scope>NUCLEOTIDE SEQUENCE [LARGE SCALE GENOMIC DNA]</scope>
</reference>
<dbReference type="Gene3D" id="1.10.565.10">
    <property type="entry name" value="Retinoid X Receptor"/>
    <property type="match status" value="1"/>
</dbReference>
<dbReference type="PANTHER" id="PTHR24083">
    <property type="entry name" value="NUCLEAR HORMONE RECEPTOR"/>
    <property type="match status" value="1"/>
</dbReference>
<evidence type="ECO:0000256" key="3">
    <source>
        <dbReference type="ARBA" id="ARBA00022723"/>
    </source>
</evidence>
<dbReference type="Gene3D" id="3.30.50.10">
    <property type="entry name" value="Erythroid Transcription Factor GATA-1, subunit A"/>
    <property type="match status" value="1"/>
</dbReference>
<evidence type="ECO:0000256" key="2">
    <source>
        <dbReference type="ARBA" id="ARBA00005993"/>
    </source>
</evidence>
<comment type="caution">
    <text evidence="13">The sequence shown here is derived from an EMBL/GenBank/DDBJ whole genome shotgun (WGS) entry which is preliminary data.</text>
</comment>
<sequence>MLSSTLNLNILNQQSKKEGKCAVCGKDAFFYHYNVFSCNGCKQFFRRSIIENRKYICPRKSICEIKNGIKCRACRLSKCLNVGMNKLLVQQLALKNKLKNQNGACSFSQNNKQNNLKNNKKKLTPSITPTTNKNCEITKILSELINVENKKFYIRNSRCGISVEFMFKRKLDDFLDKSTTNLLNLYKKFEPGPPASVNSIELEDLMEGRNLNKHVPSYFFMDLYLAIELIRSMPFFEELSISDKKYLLKNVSMMIRTFDSNYYSSLLQNTQTLTLPNNSTPILMLNNKINKIKMRDENNSLIFLNTFVIFN</sequence>
<evidence type="ECO:0000259" key="12">
    <source>
        <dbReference type="PROSITE" id="PS51843"/>
    </source>
</evidence>
<comment type="subcellular location">
    <subcellularLocation>
        <location evidence="1">Nucleus</location>
    </subcellularLocation>
</comment>
<organism evidence="13 14">
    <name type="scientific">Meloidogyne enterolobii</name>
    <name type="common">Root-knot nematode worm</name>
    <name type="synonym">Meloidogyne mayaguensis</name>
    <dbReference type="NCBI Taxonomy" id="390850"/>
    <lineage>
        <taxon>Eukaryota</taxon>
        <taxon>Metazoa</taxon>
        <taxon>Ecdysozoa</taxon>
        <taxon>Nematoda</taxon>
        <taxon>Chromadorea</taxon>
        <taxon>Rhabditida</taxon>
        <taxon>Tylenchina</taxon>
        <taxon>Tylenchomorpha</taxon>
        <taxon>Tylenchoidea</taxon>
        <taxon>Meloidogynidae</taxon>
        <taxon>Meloidogyninae</taxon>
        <taxon>Meloidogyne</taxon>
    </lineage>
</organism>
<dbReference type="EMBL" id="CAJEWN010000031">
    <property type="protein sequence ID" value="CAD2143279.1"/>
    <property type="molecule type" value="Genomic_DNA"/>
</dbReference>
<evidence type="ECO:0000256" key="4">
    <source>
        <dbReference type="ARBA" id="ARBA00022771"/>
    </source>
</evidence>
<dbReference type="GO" id="GO:0005634">
    <property type="term" value="C:nucleus"/>
    <property type="evidence" value="ECO:0007669"/>
    <property type="project" value="UniProtKB-SubCell"/>
</dbReference>
<dbReference type="PROSITE" id="PS51030">
    <property type="entry name" value="NUCLEAR_REC_DBD_2"/>
    <property type="match status" value="1"/>
</dbReference>
<dbReference type="InterPro" id="IPR001628">
    <property type="entry name" value="Znf_hrmn_rcpt"/>
</dbReference>
<accession>A0A6V7U2E0</accession>
<dbReference type="PROSITE" id="PS00031">
    <property type="entry name" value="NUCLEAR_REC_DBD_1"/>
    <property type="match status" value="1"/>
</dbReference>
<dbReference type="InterPro" id="IPR035500">
    <property type="entry name" value="NHR-like_dom_sf"/>
</dbReference>
<keyword evidence="8" id="KW-0804">Transcription</keyword>
<dbReference type="AlphaFoldDB" id="A0A6V7U2E0"/>
<dbReference type="CDD" id="cd06960">
    <property type="entry name" value="NR_DBD_HNF4A"/>
    <property type="match status" value="1"/>
</dbReference>
<proteinExistence type="inferred from homology"/>
<dbReference type="SUPFAM" id="SSF57716">
    <property type="entry name" value="Glucocorticoid receptor-like (DNA-binding domain)"/>
    <property type="match status" value="1"/>
</dbReference>
<dbReference type="Proteomes" id="UP000580250">
    <property type="component" value="Unassembled WGS sequence"/>
</dbReference>
<keyword evidence="10" id="KW-0539">Nucleus</keyword>
<evidence type="ECO:0000313" key="14">
    <source>
        <dbReference type="Proteomes" id="UP000580250"/>
    </source>
</evidence>
<evidence type="ECO:0000256" key="10">
    <source>
        <dbReference type="ARBA" id="ARBA00023242"/>
    </source>
</evidence>
<protein>
    <submittedName>
        <fullName evidence="13">Uncharacterized protein</fullName>
    </submittedName>
</protein>
<keyword evidence="7" id="KW-0238">DNA-binding</keyword>
<comment type="similarity">
    <text evidence="2">Belongs to the nuclear hormone receptor family.</text>
</comment>
<evidence type="ECO:0000313" key="13">
    <source>
        <dbReference type="EMBL" id="CAD2143279.1"/>
    </source>
</evidence>
<evidence type="ECO:0000256" key="8">
    <source>
        <dbReference type="ARBA" id="ARBA00023163"/>
    </source>
</evidence>
<evidence type="ECO:0000256" key="9">
    <source>
        <dbReference type="ARBA" id="ARBA00023170"/>
    </source>
</evidence>
<name>A0A6V7U2E0_MELEN</name>
<dbReference type="PRINTS" id="PR00047">
    <property type="entry name" value="STROIDFINGER"/>
</dbReference>
<dbReference type="Pfam" id="PF00104">
    <property type="entry name" value="Hormone_recep"/>
    <property type="match status" value="1"/>
</dbReference>
<evidence type="ECO:0000256" key="6">
    <source>
        <dbReference type="ARBA" id="ARBA00023015"/>
    </source>
</evidence>
<dbReference type="InterPro" id="IPR049636">
    <property type="entry name" value="HNF4-like_DBD"/>
</dbReference>
<dbReference type="SMART" id="SM00399">
    <property type="entry name" value="ZnF_C4"/>
    <property type="match status" value="1"/>
</dbReference>
<evidence type="ECO:0000259" key="11">
    <source>
        <dbReference type="PROSITE" id="PS51030"/>
    </source>
</evidence>
<dbReference type="SUPFAM" id="SSF48508">
    <property type="entry name" value="Nuclear receptor ligand-binding domain"/>
    <property type="match status" value="1"/>
</dbReference>
<keyword evidence="9" id="KW-0675">Receptor</keyword>
<dbReference type="OrthoDB" id="5771769at2759"/>
<dbReference type="GO" id="GO:0008270">
    <property type="term" value="F:zinc ion binding"/>
    <property type="evidence" value="ECO:0007669"/>
    <property type="project" value="UniProtKB-KW"/>
</dbReference>
<feature type="domain" description="NR LBD" evidence="12">
    <location>
        <begin position="174"/>
        <end position="311"/>
    </location>
</feature>